<dbReference type="RefSeq" id="WP_305104948.1">
    <property type="nucleotide sequence ID" value="NZ_JAUTWS010000015.1"/>
</dbReference>
<protein>
    <recommendedName>
        <fullName evidence="9">TRAP transporter small permease protein</fullName>
    </recommendedName>
</protein>
<keyword evidence="3" id="KW-1003">Cell membrane</keyword>
<proteinExistence type="inferred from homology"/>
<comment type="caution">
    <text evidence="11">The sequence shown here is derived from an EMBL/GenBank/DDBJ whole genome shotgun (WGS) entry which is preliminary data.</text>
</comment>
<comment type="subcellular location">
    <subcellularLocation>
        <location evidence="1 9">Cell inner membrane</location>
        <topology evidence="1 9">Multi-pass membrane protein</topology>
    </subcellularLocation>
</comment>
<dbReference type="PANTHER" id="PTHR35011">
    <property type="entry name" value="2,3-DIKETO-L-GULONATE TRAP TRANSPORTER SMALL PERMEASE PROTEIN YIAM"/>
    <property type="match status" value="1"/>
</dbReference>
<evidence type="ECO:0000256" key="2">
    <source>
        <dbReference type="ARBA" id="ARBA00022448"/>
    </source>
</evidence>
<feature type="transmembrane region" description="Helical" evidence="9">
    <location>
        <begin position="12"/>
        <end position="34"/>
    </location>
</feature>
<comment type="function">
    <text evidence="9">Part of the tripartite ATP-independent periplasmic (TRAP) transport system.</text>
</comment>
<dbReference type="InterPro" id="IPR055348">
    <property type="entry name" value="DctQ"/>
</dbReference>
<feature type="domain" description="Tripartite ATP-independent periplasmic transporters DctQ component" evidence="10">
    <location>
        <begin position="31"/>
        <end position="157"/>
    </location>
</feature>
<evidence type="ECO:0000256" key="5">
    <source>
        <dbReference type="ARBA" id="ARBA00022692"/>
    </source>
</evidence>
<evidence type="ECO:0000259" key="10">
    <source>
        <dbReference type="Pfam" id="PF04290"/>
    </source>
</evidence>
<evidence type="ECO:0000256" key="4">
    <source>
        <dbReference type="ARBA" id="ARBA00022519"/>
    </source>
</evidence>
<evidence type="ECO:0000256" key="6">
    <source>
        <dbReference type="ARBA" id="ARBA00022989"/>
    </source>
</evidence>
<gene>
    <name evidence="11" type="ORF">Q7A36_17165</name>
</gene>
<feature type="transmembrane region" description="Helical" evidence="9">
    <location>
        <begin position="141"/>
        <end position="165"/>
    </location>
</feature>
<dbReference type="Proteomes" id="UP001243009">
    <property type="component" value="Unassembled WGS sequence"/>
</dbReference>
<keyword evidence="7 9" id="KW-0472">Membrane</keyword>
<evidence type="ECO:0000313" key="12">
    <source>
        <dbReference type="Proteomes" id="UP001243009"/>
    </source>
</evidence>
<keyword evidence="4 9" id="KW-0997">Cell inner membrane</keyword>
<keyword evidence="5 9" id="KW-0812">Transmembrane</keyword>
<evidence type="ECO:0000256" key="1">
    <source>
        <dbReference type="ARBA" id="ARBA00004429"/>
    </source>
</evidence>
<evidence type="ECO:0000256" key="9">
    <source>
        <dbReference type="RuleBase" id="RU369079"/>
    </source>
</evidence>
<keyword evidence="12" id="KW-1185">Reference proteome</keyword>
<evidence type="ECO:0000313" key="11">
    <source>
        <dbReference type="EMBL" id="MDO9710086.1"/>
    </source>
</evidence>
<reference evidence="11 12" key="1">
    <citation type="submission" date="2023-08" db="EMBL/GenBank/DDBJ databases">
        <title>The draft genome sequence of Paracraurococcus sp. LOR1-02.</title>
        <authorList>
            <person name="Kingkaew E."/>
            <person name="Tanasupawat S."/>
        </authorList>
    </citation>
    <scope>NUCLEOTIDE SEQUENCE [LARGE SCALE GENOMIC DNA]</scope>
    <source>
        <strain evidence="11 12">LOR1-02</strain>
    </source>
</reference>
<feature type="transmembrane region" description="Helical" evidence="9">
    <location>
        <begin position="93"/>
        <end position="114"/>
    </location>
</feature>
<comment type="similarity">
    <text evidence="8 9">Belongs to the TRAP transporter small permease family.</text>
</comment>
<organism evidence="11 12">
    <name type="scientific">Paracraurococcus lichenis</name>
    <dbReference type="NCBI Taxonomy" id="3064888"/>
    <lineage>
        <taxon>Bacteria</taxon>
        <taxon>Pseudomonadati</taxon>
        <taxon>Pseudomonadota</taxon>
        <taxon>Alphaproteobacteria</taxon>
        <taxon>Acetobacterales</taxon>
        <taxon>Roseomonadaceae</taxon>
        <taxon>Paracraurococcus</taxon>
    </lineage>
</organism>
<dbReference type="Pfam" id="PF04290">
    <property type="entry name" value="DctQ"/>
    <property type="match status" value="1"/>
</dbReference>
<accession>A0ABT9E1R4</accession>
<comment type="subunit">
    <text evidence="9">The complex comprises the extracytoplasmic solute receptor protein and the two transmembrane proteins.</text>
</comment>
<evidence type="ECO:0000256" key="7">
    <source>
        <dbReference type="ARBA" id="ARBA00023136"/>
    </source>
</evidence>
<evidence type="ECO:0000256" key="3">
    <source>
        <dbReference type="ARBA" id="ARBA00022475"/>
    </source>
</evidence>
<dbReference type="InterPro" id="IPR007387">
    <property type="entry name" value="TRAP_DctQ"/>
</dbReference>
<sequence>MMRLDNPVARLLAPPARLVAIIGGWWLLGLAFLTCAEIFGRKFLGVSLQGVDEIGAYTLAVFSTLSFAHALVVRSHTRVDFLLGHLPAPLRAVLNALAFLLLTALAIFAALRGWSVLEESLLFQSHANSPLQTPMWLPQSAWLAGLVAFALAAGAFAAHALWLLLTDWPKVNRWYGPMTLEEEVESEAGAVISRAEGREIGA</sequence>
<keyword evidence="6 9" id="KW-1133">Transmembrane helix</keyword>
<evidence type="ECO:0000256" key="8">
    <source>
        <dbReference type="ARBA" id="ARBA00038436"/>
    </source>
</evidence>
<feature type="transmembrane region" description="Helical" evidence="9">
    <location>
        <begin position="54"/>
        <end position="73"/>
    </location>
</feature>
<dbReference type="PANTHER" id="PTHR35011:SF10">
    <property type="entry name" value="TRAP TRANSPORTER SMALL PERMEASE PROTEIN"/>
    <property type="match status" value="1"/>
</dbReference>
<dbReference type="EMBL" id="JAUTWS010000015">
    <property type="protein sequence ID" value="MDO9710086.1"/>
    <property type="molecule type" value="Genomic_DNA"/>
</dbReference>
<keyword evidence="2 9" id="KW-0813">Transport</keyword>
<name>A0ABT9E1R4_9PROT</name>